<name>A0A2V3U8N6_9HYPH</name>
<sequence length="49" mass="5497">MLIVEKPQIHLFLPAWPGAIASWAFVIHCNGRADDTLKTPSDLSRRPKV</sequence>
<dbReference type="Proteomes" id="UP000248021">
    <property type="component" value="Unassembled WGS sequence"/>
</dbReference>
<dbReference type="EMBL" id="QJJK01000004">
    <property type="protein sequence ID" value="PXW60061.1"/>
    <property type="molecule type" value="Genomic_DNA"/>
</dbReference>
<keyword evidence="2" id="KW-1185">Reference proteome</keyword>
<dbReference type="AlphaFoldDB" id="A0A2V3U8N6"/>
<evidence type="ECO:0000313" key="2">
    <source>
        <dbReference type="Proteomes" id="UP000248021"/>
    </source>
</evidence>
<comment type="caution">
    <text evidence="1">The sequence shown here is derived from an EMBL/GenBank/DDBJ whole genome shotgun (WGS) entry which is preliminary data.</text>
</comment>
<evidence type="ECO:0000313" key="1">
    <source>
        <dbReference type="EMBL" id="PXW60061.1"/>
    </source>
</evidence>
<reference evidence="1 2" key="1">
    <citation type="submission" date="2018-05" db="EMBL/GenBank/DDBJ databases">
        <title>Genomic Encyclopedia of Type Strains, Phase IV (KMG-IV): sequencing the most valuable type-strain genomes for metagenomic binning, comparative biology and taxonomic classification.</title>
        <authorList>
            <person name="Goeker M."/>
        </authorList>
    </citation>
    <scope>NUCLEOTIDE SEQUENCE [LARGE SCALE GENOMIC DNA]</scope>
    <source>
        <strain evidence="1 2">DSM 6462</strain>
    </source>
</reference>
<protein>
    <submittedName>
        <fullName evidence="1">Uncharacterized protein</fullName>
    </submittedName>
</protein>
<gene>
    <name evidence="1" type="ORF">C7450_104112</name>
</gene>
<proteinExistence type="predicted"/>
<accession>A0A2V3U8N6</accession>
<organism evidence="1 2">
    <name type="scientific">Chelatococcus asaccharovorans</name>
    <dbReference type="NCBI Taxonomy" id="28210"/>
    <lineage>
        <taxon>Bacteria</taxon>
        <taxon>Pseudomonadati</taxon>
        <taxon>Pseudomonadota</taxon>
        <taxon>Alphaproteobacteria</taxon>
        <taxon>Hyphomicrobiales</taxon>
        <taxon>Chelatococcaceae</taxon>
        <taxon>Chelatococcus</taxon>
    </lineage>
</organism>